<sequence>MKLRVTTAAEPDADRIAAVHMAAFGTNALLRAQFPSSNIRTKLWKCIAAKAAADIRDPNIAVLVVRDQEDRIISFAKWSLPVTLEQDHGSYTEKPWRWPEGSNFPVLDEWAAKLERAHRNVLGETPSYPGARQEALLTLFYPDLTFIGTDPQYERRGAATALIQWGLDRCCESGAPAYLESTLGAVQLYERLGFKIRHRVSIVLEGAQSYEEACCVFQPRGTMLAGQGLSDGDNE</sequence>
<dbReference type="InterPro" id="IPR052523">
    <property type="entry name" value="Trichothecene_AcTrans"/>
</dbReference>
<accession>A0A8H3IXH7</accession>
<proteinExistence type="predicted"/>
<feature type="domain" description="N-acetyltransferase" evidence="1">
    <location>
        <begin position="62"/>
        <end position="215"/>
    </location>
</feature>
<name>A0A8H3IXH7_9LECA</name>
<gene>
    <name evidence="2" type="ORF">HETSPECPRED_008363</name>
</gene>
<protein>
    <recommendedName>
        <fullName evidence="1">N-acetyltransferase domain-containing protein</fullName>
    </recommendedName>
</protein>
<organism evidence="2 3">
    <name type="scientific">Heterodermia speciosa</name>
    <dbReference type="NCBI Taxonomy" id="116794"/>
    <lineage>
        <taxon>Eukaryota</taxon>
        <taxon>Fungi</taxon>
        <taxon>Dikarya</taxon>
        <taxon>Ascomycota</taxon>
        <taxon>Pezizomycotina</taxon>
        <taxon>Lecanoromycetes</taxon>
        <taxon>OSLEUM clade</taxon>
        <taxon>Lecanoromycetidae</taxon>
        <taxon>Caliciales</taxon>
        <taxon>Physciaceae</taxon>
        <taxon>Heterodermia</taxon>
    </lineage>
</organism>
<dbReference type="GO" id="GO:0016747">
    <property type="term" value="F:acyltransferase activity, transferring groups other than amino-acyl groups"/>
    <property type="evidence" value="ECO:0007669"/>
    <property type="project" value="InterPro"/>
</dbReference>
<dbReference type="AlphaFoldDB" id="A0A8H3IXH7"/>
<keyword evidence="3" id="KW-1185">Reference proteome</keyword>
<dbReference type="Proteomes" id="UP000664521">
    <property type="component" value="Unassembled WGS sequence"/>
</dbReference>
<dbReference type="InterPro" id="IPR016181">
    <property type="entry name" value="Acyl_CoA_acyltransferase"/>
</dbReference>
<reference evidence="2" key="1">
    <citation type="submission" date="2021-03" db="EMBL/GenBank/DDBJ databases">
        <authorList>
            <person name="Tagirdzhanova G."/>
        </authorList>
    </citation>
    <scope>NUCLEOTIDE SEQUENCE</scope>
</reference>
<dbReference type="EMBL" id="CAJPDS010000063">
    <property type="protein sequence ID" value="CAF9932450.1"/>
    <property type="molecule type" value="Genomic_DNA"/>
</dbReference>
<evidence type="ECO:0000313" key="2">
    <source>
        <dbReference type="EMBL" id="CAF9932450.1"/>
    </source>
</evidence>
<comment type="caution">
    <text evidence="2">The sequence shown here is derived from an EMBL/GenBank/DDBJ whole genome shotgun (WGS) entry which is preliminary data.</text>
</comment>
<dbReference type="Gene3D" id="3.40.630.30">
    <property type="match status" value="1"/>
</dbReference>
<dbReference type="PANTHER" id="PTHR42791:SF2">
    <property type="entry name" value="N-ACETYLTRANSFERASE DOMAIN-CONTAINING PROTEIN"/>
    <property type="match status" value="1"/>
</dbReference>
<dbReference type="Pfam" id="PF00583">
    <property type="entry name" value="Acetyltransf_1"/>
    <property type="match status" value="1"/>
</dbReference>
<dbReference type="SUPFAM" id="SSF55729">
    <property type="entry name" value="Acyl-CoA N-acyltransferases (Nat)"/>
    <property type="match status" value="1"/>
</dbReference>
<dbReference type="OrthoDB" id="2115692at2759"/>
<dbReference type="PROSITE" id="PS51186">
    <property type="entry name" value="GNAT"/>
    <property type="match status" value="1"/>
</dbReference>
<evidence type="ECO:0000313" key="3">
    <source>
        <dbReference type="Proteomes" id="UP000664521"/>
    </source>
</evidence>
<dbReference type="PANTHER" id="PTHR42791">
    <property type="entry name" value="GNAT FAMILY ACETYLTRANSFERASE"/>
    <property type="match status" value="1"/>
</dbReference>
<dbReference type="InterPro" id="IPR000182">
    <property type="entry name" value="GNAT_dom"/>
</dbReference>
<evidence type="ECO:0000259" key="1">
    <source>
        <dbReference type="PROSITE" id="PS51186"/>
    </source>
</evidence>